<dbReference type="InterPro" id="IPR019734">
    <property type="entry name" value="TPR_rpt"/>
</dbReference>
<dbReference type="PROSITE" id="PS50005">
    <property type="entry name" value="TPR"/>
    <property type="match status" value="1"/>
</dbReference>
<evidence type="ECO:0000256" key="1">
    <source>
        <dbReference type="PROSITE-ProRule" id="PRU00339"/>
    </source>
</evidence>
<gene>
    <name evidence="3" type="ORF">ABID56_002317</name>
</gene>
<dbReference type="InterPro" id="IPR001387">
    <property type="entry name" value="Cro/C1-type_HTH"/>
</dbReference>
<dbReference type="Gene3D" id="1.25.40.10">
    <property type="entry name" value="Tetratricopeptide repeat domain"/>
    <property type="match status" value="1"/>
</dbReference>
<dbReference type="CDD" id="cd00093">
    <property type="entry name" value="HTH_XRE"/>
    <property type="match status" value="1"/>
</dbReference>
<keyword evidence="1" id="KW-0802">TPR repeat</keyword>
<dbReference type="InterPro" id="IPR010982">
    <property type="entry name" value="Lambda_DNA-bd_dom_sf"/>
</dbReference>
<reference evidence="3 4" key="1">
    <citation type="submission" date="2024-06" db="EMBL/GenBank/DDBJ databases">
        <title>Genomic Encyclopedia of Type Strains, Phase IV (KMG-IV): sequencing the most valuable type-strain genomes for metagenomic binning, comparative biology and taxonomic classification.</title>
        <authorList>
            <person name="Goeker M."/>
        </authorList>
    </citation>
    <scope>NUCLEOTIDE SEQUENCE [LARGE SCALE GENOMIC DNA]</scope>
    <source>
        <strain evidence="3 4">DSM 23520</strain>
    </source>
</reference>
<dbReference type="Proteomes" id="UP001549167">
    <property type="component" value="Unassembled WGS sequence"/>
</dbReference>
<keyword evidence="4" id="KW-1185">Reference proteome</keyword>
<dbReference type="Pfam" id="PF13181">
    <property type="entry name" value="TPR_8"/>
    <property type="match status" value="2"/>
</dbReference>
<evidence type="ECO:0000259" key="2">
    <source>
        <dbReference type="PROSITE" id="PS50943"/>
    </source>
</evidence>
<dbReference type="SUPFAM" id="SSF48452">
    <property type="entry name" value="TPR-like"/>
    <property type="match status" value="1"/>
</dbReference>
<dbReference type="SUPFAM" id="SSF47413">
    <property type="entry name" value="lambda repressor-like DNA-binding domains"/>
    <property type="match status" value="1"/>
</dbReference>
<proteinExistence type="predicted"/>
<dbReference type="SMART" id="SM00028">
    <property type="entry name" value="TPR"/>
    <property type="match status" value="3"/>
</dbReference>
<evidence type="ECO:0000313" key="4">
    <source>
        <dbReference type="Proteomes" id="UP001549167"/>
    </source>
</evidence>
<name>A0ABV2L049_9BACI</name>
<feature type="domain" description="HTH cro/C1-type" evidence="2">
    <location>
        <begin position="8"/>
        <end position="61"/>
    </location>
</feature>
<feature type="repeat" description="TPR" evidence="1">
    <location>
        <begin position="264"/>
        <end position="297"/>
    </location>
</feature>
<dbReference type="InterPro" id="IPR011990">
    <property type="entry name" value="TPR-like_helical_dom_sf"/>
</dbReference>
<dbReference type="Gene3D" id="1.10.260.40">
    <property type="entry name" value="lambda repressor-like DNA-binding domains"/>
    <property type="match status" value="1"/>
</dbReference>
<evidence type="ECO:0000313" key="3">
    <source>
        <dbReference type="EMBL" id="MET3684191.1"/>
    </source>
</evidence>
<dbReference type="Pfam" id="PF01381">
    <property type="entry name" value="HTH_3"/>
    <property type="match status" value="1"/>
</dbReference>
<comment type="caution">
    <text evidence="3">The sequence shown here is derived from an EMBL/GenBank/DDBJ whole genome shotgun (WGS) entry which is preliminary data.</text>
</comment>
<accession>A0ABV2L049</accession>
<sequence>MSIIGQALKSYRMEQGFTQEQLADGICSVAYLSKLENGKISVDQTVVMNLCDRLELDQTPFLIKTDTVFHDELLQWLSDIHIFHILEVDKRTPSIFETKRDAMSIDNQCLYDIALLGYYLMTDQLQNAATQCDELEKRPLLYQACDPFSFFKFTGMYYRRKGLYHNAIERLEQANDSYHEQEDAELYITMATVYSRLNNILISNKYAQLAFSIFQEKLFYVRMIDCQIVLGVNYSLVGDVYSAETYFQQLLEVDGEHLLDKTRANIHHNIGYINFRKKEYHDAKQSFERALTFNVNESDFLNARYLLAYIAMQERDRFKAKEHIQTGLIVANRYEHLRYKIKFRVLDYLLDEQTDKLVDYLEDEVLSFFETNREEIELKSYYYLLGQLMFDQKKYKRAAECFKRSTDGLVV</sequence>
<dbReference type="RefSeq" id="WP_354221302.1">
    <property type="nucleotide sequence ID" value="NZ_JBEPMX010000013.1"/>
</dbReference>
<dbReference type="PROSITE" id="PS50943">
    <property type="entry name" value="HTH_CROC1"/>
    <property type="match status" value="1"/>
</dbReference>
<protein>
    <submittedName>
        <fullName evidence="3">Transcriptional regulator with XRE-family HTH domain</fullName>
    </submittedName>
</protein>
<dbReference type="EMBL" id="JBEPMX010000013">
    <property type="protein sequence ID" value="MET3684191.1"/>
    <property type="molecule type" value="Genomic_DNA"/>
</dbReference>
<organism evidence="3 4">
    <name type="scientific">Alkalibacillus flavidus</name>
    <dbReference type="NCBI Taxonomy" id="546021"/>
    <lineage>
        <taxon>Bacteria</taxon>
        <taxon>Bacillati</taxon>
        <taxon>Bacillota</taxon>
        <taxon>Bacilli</taxon>
        <taxon>Bacillales</taxon>
        <taxon>Bacillaceae</taxon>
        <taxon>Alkalibacillus</taxon>
    </lineage>
</organism>
<dbReference type="SMART" id="SM00530">
    <property type="entry name" value="HTH_XRE"/>
    <property type="match status" value="1"/>
</dbReference>